<comment type="caution">
    <text evidence="1">The sequence shown here is derived from an EMBL/GenBank/DDBJ whole genome shotgun (WGS) entry which is preliminary data.</text>
</comment>
<evidence type="ECO:0000313" key="1">
    <source>
        <dbReference type="EMBL" id="KAA0257511.1"/>
    </source>
</evidence>
<accession>A0A5A8F0X1</accession>
<dbReference type="EMBL" id="VFJB01000007">
    <property type="protein sequence ID" value="KAA0257511.1"/>
    <property type="molecule type" value="Genomic_DNA"/>
</dbReference>
<dbReference type="AlphaFoldDB" id="A0A5A8F0X1"/>
<dbReference type="Proteomes" id="UP000322876">
    <property type="component" value="Unassembled WGS sequence"/>
</dbReference>
<gene>
    <name evidence="1" type="ORF">FHQ18_09215</name>
</gene>
<sequence length="83" mass="10195">MNFWQNERMNIFQKAIHWIGERYDWTDNEEAERGLFKRLNKIDMLILNEADIERIKNECRKLCLFVRKNFNKKGVQNGNKQVY</sequence>
<reference evidence="1 2" key="1">
    <citation type="submission" date="2019-06" db="EMBL/GenBank/DDBJ databases">
        <title>Genomic insights into carbon and energy metabolism of Deferribacter autotrophicus revealed new metabolic traits in the phylum Deferribacteres.</title>
        <authorList>
            <person name="Slobodkin A.I."/>
            <person name="Slobodkina G.B."/>
            <person name="Allioux M."/>
            <person name="Alain K."/>
            <person name="Jebbar M."/>
            <person name="Shadrin V."/>
            <person name="Kublanov I.V."/>
            <person name="Toshchakov S.V."/>
            <person name="Bonch-Osmolovskaya E.A."/>
        </authorList>
    </citation>
    <scope>NUCLEOTIDE SEQUENCE [LARGE SCALE GENOMIC DNA]</scope>
    <source>
        <strain evidence="1 2">SL50</strain>
    </source>
</reference>
<name>A0A5A8F0X1_9BACT</name>
<evidence type="ECO:0000313" key="2">
    <source>
        <dbReference type="Proteomes" id="UP000322876"/>
    </source>
</evidence>
<dbReference type="RefSeq" id="WP_149266892.1">
    <property type="nucleotide sequence ID" value="NZ_VFJB01000007.1"/>
</dbReference>
<protein>
    <submittedName>
        <fullName evidence="1">Uncharacterized protein</fullName>
    </submittedName>
</protein>
<organism evidence="1 2">
    <name type="scientific">Deferribacter autotrophicus</name>
    <dbReference type="NCBI Taxonomy" id="500465"/>
    <lineage>
        <taxon>Bacteria</taxon>
        <taxon>Pseudomonadati</taxon>
        <taxon>Deferribacterota</taxon>
        <taxon>Deferribacteres</taxon>
        <taxon>Deferribacterales</taxon>
        <taxon>Deferribacteraceae</taxon>
        <taxon>Deferribacter</taxon>
    </lineage>
</organism>
<keyword evidence="2" id="KW-1185">Reference proteome</keyword>
<proteinExistence type="predicted"/>